<dbReference type="AlphaFoldDB" id="A0A6J7BQT3"/>
<name>A0A6J7BQT3_9ZZZZ</name>
<protein>
    <submittedName>
        <fullName evidence="1">Unannotated protein</fullName>
    </submittedName>
</protein>
<sequence length="33" mass="3313">MLSTATPQPAALAALINFGRSTISIPGLIGDSK</sequence>
<evidence type="ECO:0000313" key="1">
    <source>
        <dbReference type="EMBL" id="CAB4847760.1"/>
    </source>
</evidence>
<accession>A0A6J7BQT3</accession>
<proteinExistence type="predicted"/>
<reference evidence="1" key="1">
    <citation type="submission" date="2020-05" db="EMBL/GenBank/DDBJ databases">
        <authorList>
            <person name="Chiriac C."/>
            <person name="Salcher M."/>
            <person name="Ghai R."/>
            <person name="Kavagutti S V."/>
        </authorList>
    </citation>
    <scope>NUCLEOTIDE SEQUENCE</scope>
</reference>
<gene>
    <name evidence="1" type="ORF">UFOPK3282_00214</name>
</gene>
<dbReference type="EMBL" id="CAFBJG010000011">
    <property type="protein sequence ID" value="CAB4847760.1"/>
    <property type="molecule type" value="Genomic_DNA"/>
</dbReference>
<organism evidence="1">
    <name type="scientific">freshwater metagenome</name>
    <dbReference type="NCBI Taxonomy" id="449393"/>
    <lineage>
        <taxon>unclassified sequences</taxon>
        <taxon>metagenomes</taxon>
        <taxon>ecological metagenomes</taxon>
    </lineage>
</organism>